<keyword evidence="2" id="KW-0812">Transmembrane</keyword>
<organism evidence="3 4">
    <name type="scientific">Pseudomonas fluorescens</name>
    <dbReference type="NCBI Taxonomy" id="294"/>
    <lineage>
        <taxon>Bacteria</taxon>
        <taxon>Pseudomonadati</taxon>
        <taxon>Pseudomonadota</taxon>
        <taxon>Gammaproteobacteria</taxon>
        <taxon>Pseudomonadales</taxon>
        <taxon>Pseudomonadaceae</taxon>
        <taxon>Pseudomonas</taxon>
    </lineage>
</organism>
<feature type="region of interest" description="Disordered" evidence="1">
    <location>
        <begin position="527"/>
        <end position="572"/>
    </location>
</feature>
<name>A0A5E7QFR7_PSEFL</name>
<feature type="compositionally biased region" description="Low complexity" evidence="1">
    <location>
        <begin position="553"/>
        <end position="571"/>
    </location>
</feature>
<evidence type="ECO:0000313" key="4">
    <source>
        <dbReference type="Proteomes" id="UP000375525"/>
    </source>
</evidence>
<dbReference type="OrthoDB" id="5298693at2"/>
<keyword evidence="2" id="KW-0472">Membrane</keyword>
<feature type="compositionally biased region" description="Polar residues" evidence="1">
    <location>
        <begin position="535"/>
        <end position="552"/>
    </location>
</feature>
<evidence type="ECO:0000256" key="1">
    <source>
        <dbReference type="SAM" id="MobiDB-lite"/>
    </source>
</evidence>
<gene>
    <name evidence="3" type="ORF">PS880_06202</name>
</gene>
<proteinExistence type="predicted"/>
<keyword evidence="2" id="KW-1133">Transmembrane helix</keyword>
<evidence type="ECO:0000313" key="3">
    <source>
        <dbReference type="EMBL" id="VVP60781.1"/>
    </source>
</evidence>
<feature type="transmembrane region" description="Helical" evidence="2">
    <location>
        <begin position="45"/>
        <end position="65"/>
    </location>
</feature>
<dbReference type="RefSeq" id="WP_150782785.1">
    <property type="nucleotide sequence ID" value="NZ_CABVIH010000058.1"/>
</dbReference>
<dbReference type="Proteomes" id="UP000375525">
    <property type="component" value="Unassembled WGS sequence"/>
</dbReference>
<accession>A0A5E7QFR7</accession>
<dbReference type="AlphaFoldDB" id="A0A5E7QFR7"/>
<dbReference type="EMBL" id="CABVIH010000058">
    <property type="protein sequence ID" value="VVP60781.1"/>
    <property type="molecule type" value="Genomic_DNA"/>
</dbReference>
<sequence>MNANNRIIRAVALVFGFWWLVLTLVEFGGEPLEVLDNWQYLGGKVSRWVLGVVAGLIIGVWYIWFGRVTAMNRLFKGKFGNRLNGVRSTLGDVPMPSRALKRVENPAKRLPIGSELVNAWVAANEKNYPQHVEFFWAIWDTYSAHQHFPASHRKGGHGNRRLWEHCLAVADTTLADAGTYVFDGVYVKARGKPKFKIIDVKNKEYRFDPQDPLIPILALAHDIGKLEAYVLAPDGTVITKEEGSALTPQDDNRICHDSLGARILARFPEYWALPARDRTAINLVIGHYHHPSQFPVDRNGLSLDDRMTALMEFLILVDKKTGMAESNITDSLNEHEITEEESSSIYHSFVDIITEFGRVNGTGDKARDSTLKIAQKHDGLVVVKEKDLRMLILAKTGWSLDEGDGRYRVTLNLMSTLQEKGVLYTTHNHADMSRFLPMYSASFRDPQTGAHMTTWEPVIIIRPVSTTPELAGLTGLPNLGSKLDVERPLFTHNLGIQEVDGLRALIALGFGSEIAAKANIAGKQSKAQASAPQAVDQNPLPQNAPNTQSPADTGTGPSTGEETPAEEGPTPIVALDQSTTPITQAVAAAPQQLVSLKPAIHLVQTTPPTPREISQPLSEPVEVSAEQEEELVPEDLHLEMAGLLEQVSTDNDDDEFMAFVGESSEDDDLGDAFADFGEEVASPRTVPMIEPQTTPLPEVQIEQQIVPNEIPSEITPDPAPPAQVAVAIPDPDAQSSRRKLSPAAEAAAWRALGDATPDFTAFIQPRKKKKSVLNHMTRIREAITNQVIPVCGSRDGFDYLLEADIVAFDADLDLKGLIKAEKLPTVTPKPGYTMVGFPVV</sequence>
<evidence type="ECO:0000256" key="2">
    <source>
        <dbReference type="SAM" id="Phobius"/>
    </source>
</evidence>
<evidence type="ECO:0008006" key="5">
    <source>
        <dbReference type="Google" id="ProtNLM"/>
    </source>
</evidence>
<protein>
    <recommendedName>
        <fullName evidence="5">HD Cas3-type domain-containing protein</fullName>
    </recommendedName>
</protein>
<reference evidence="3 4" key="1">
    <citation type="submission" date="2019-09" db="EMBL/GenBank/DDBJ databases">
        <authorList>
            <person name="Chandra G."/>
            <person name="Truman W A."/>
        </authorList>
    </citation>
    <scope>NUCLEOTIDE SEQUENCE [LARGE SCALE GENOMIC DNA]</scope>
    <source>
        <strain evidence="3">PS880</strain>
    </source>
</reference>